<comment type="subcellular location">
    <subcellularLocation>
        <location evidence="10">Cell inner membrane</location>
        <topology evidence="10">Peripheral membrane protein</topology>
        <orientation evidence="10">Cytoplasmic side</orientation>
    </subcellularLocation>
</comment>
<feature type="binding site" evidence="10">
    <location>
        <position position="37"/>
    </location>
    <ligand>
        <name>Mn(2+)</name>
        <dbReference type="ChEBI" id="CHEBI:29035"/>
        <label>1</label>
    </ligand>
</feature>
<dbReference type="GO" id="GO:0030145">
    <property type="term" value="F:manganese ion binding"/>
    <property type="evidence" value="ECO:0007669"/>
    <property type="project" value="UniProtKB-UniRule"/>
</dbReference>
<keyword evidence="2 10" id="KW-0444">Lipid biosynthesis</keyword>
<dbReference type="EMBL" id="AFWV01000009">
    <property type="protein sequence ID" value="EGV17929.1"/>
    <property type="molecule type" value="Genomic_DNA"/>
</dbReference>
<evidence type="ECO:0000256" key="1">
    <source>
        <dbReference type="ARBA" id="ARBA00022475"/>
    </source>
</evidence>
<feature type="binding site" evidence="10">
    <location>
        <position position="222"/>
    </location>
    <ligand>
        <name>Mn(2+)</name>
        <dbReference type="ChEBI" id="CHEBI:29035"/>
        <label>2</label>
    </ligand>
</feature>
<dbReference type="CDD" id="cd07398">
    <property type="entry name" value="MPP_YbbF-LpxH"/>
    <property type="match status" value="1"/>
</dbReference>
<dbReference type="SUPFAM" id="SSF56300">
    <property type="entry name" value="Metallo-dependent phosphatases"/>
    <property type="match status" value="1"/>
</dbReference>
<keyword evidence="14" id="KW-1185">Reference proteome</keyword>
<dbReference type="NCBIfam" id="TIGR01854">
    <property type="entry name" value="lipid_A_lpxH"/>
    <property type="match status" value="1"/>
</dbReference>
<feature type="binding site" evidence="10">
    <location>
        <position position="141"/>
    </location>
    <ligand>
        <name>Mn(2+)</name>
        <dbReference type="ChEBI" id="CHEBI:29035"/>
        <label>2</label>
    </ligand>
</feature>
<comment type="pathway">
    <text evidence="10">Glycolipid biosynthesis; lipid IV(A) biosynthesis; lipid IV(A) from (3R)-3-hydroxytetradecanoyl-[acyl-carrier-protein] and UDP-N-acetyl-alpha-D-glucosamine: step 4/6.</text>
</comment>
<sequence>MSSSSKRSSWSSTPSRNGSESRALSTADVSLFVSDLHLSPDRPATVELFLDFLAGRAREADQLYLLGDIFDAWIGDDDEGTPNTEVKAALAAVTASGVGGYLMHGNRDFLIGRTFCRETGCRLLRDPTLVRFAGEPTLLMHGDLLCTDDVAYQRFRRRIRNPLVQRLFLWRSLAARRKVAADYRRKSGAATAGKTSEIMDVNQETVARVMRRYGAARLIHGHTHRPADHRVQIDGREAVRSVLAEWHPDRGEMLIHDPSGWRREAVQPSVDKLYGRL</sequence>
<protein>
    <recommendedName>
        <fullName evidence="10">UDP-2,3-diacylglucosamine hydrolase</fullName>
        <ecNumber evidence="10">3.6.1.54</ecNumber>
    </recommendedName>
    <alternativeName>
        <fullName evidence="10">UDP-2,3-diacylglucosamine diphosphatase</fullName>
    </alternativeName>
</protein>
<dbReference type="HAMAP" id="MF_00575">
    <property type="entry name" value="LpxH"/>
    <property type="match status" value="1"/>
</dbReference>
<dbReference type="InterPro" id="IPR010138">
    <property type="entry name" value="UDP-diacylglucosamine_Hdrlase"/>
</dbReference>
<evidence type="ECO:0000313" key="14">
    <source>
        <dbReference type="Proteomes" id="UP000005459"/>
    </source>
</evidence>
<evidence type="ECO:0000259" key="12">
    <source>
        <dbReference type="Pfam" id="PF00149"/>
    </source>
</evidence>
<evidence type="ECO:0000256" key="2">
    <source>
        <dbReference type="ARBA" id="ARBA00022516"/>
    </source>
</evidence>
<dbReference type="GO" id="GO:0008758">
    <property type="term" value="F:UDP-2,3-diacylglucosamine hydrolase activity"/>
    <property type="evidence" value="ECO:0007669"/>
    <property type="project" value="UniProtKB-UniRule"/>
</dbReference>
<organism evidence="13 14">
    <name type="scientific">Thiocapsa marina 5811</name>
    <dbReference type="NCBI Taxonomy" id="768671"/>
    <lineage>
        <taxon>Bacteria</taxon>
        <taxon>Pseudomonadati</taxon>
        <taxon>Pseudomonadota</taxon>
        <taxon>Gammaproteobacteria</taxon>
        <taxon>Chromatiales</taxon>
        <taxon>Chromatiaceae</taxon>
        <taxon>Thiocapsa</taxon>
    </lineage>
</organism>
<keyword evidence="5 10" id="KW-0479">Metal-binding</keyword>
<evidence type="ECO:0000256" key="11">
    <source>
        <dbReference type="SAM" id="MobiDB-lite"/>
    </source>
</evidence>
<keyword evidence="4 10" id="KW-0441">Lipid A biosynthesis</keyword>
<dbReference type="Gene3D" id="3.60.21.10">
    <property type="match status" value="1"/>
</dbReference>
<feature type="binding site" evidence="10">
    <location>
        <position position="224"/>
    </location>
    <ligand>
        <name>Mn(2+)</name>
        <dbReference type="ChEBI" id="CHEBI:29035"/>
        <label>1</label>
    </ligand>
</feature>
<feature type="binding site" evidence="10">
    <location>
        <position position="68"/>
    </location>
    <ligand>
        <name>Mn(2+)</name>
        <dbReference type="ChEBI" id="CHEBI:29035"/>
        <label>1</label>
    </ligand>
</feature>
<feature type="binding site" evidence="10">
    <location>
        <position position="106"/>
    </location>
    <ligand>
        <name>Mn(2+)</name>
        <dbReference type="ChEBI" id="CHEBI:29035"/>
        <label>2</label>
    </ligand>
</feature>
<dbReference type="Proteomes" id="UP000005459">
    <property type="component" value="Unassembled WGS sequence"/>
</dbReference>
<dbReference type="NCBIfam" id="NF003743">
    <property type="entry name" value="PRK05340.1"/>
    <property type="match status" value="1"/>
</dbReference>
<evidence type="ECO:0000256" key="10">
    <source>
        <dbReference type="HAMAP-Rule" id="MF_00575"/>
    </source>
</evidence>
<dbReference type="GO" id="GO:0005737">
    <property type="term" value="C:cytoplasm"/>
    <property type="evidence" value="ECO:0007669"/>
    <property type="project" value="InterPro"/>
</dbReference>
<dbReference type="InterPro" id="IPR043461">
    <property type="entry name" value="LpxH-like"/>
</dbReference>
<evidence type="ECO:0000256" key="7">
    <source>
        <dbReference type="ARBA" id="ARBA00023098"/>
    </source>
</evidence>
<keyword evidence="8 10" id="KW-0472">Membrane</keyword>
<evidence type="ECO:0000256" key="4">
    <source>
        <dbReference type="ARBA" id="ARBA00022556"/>
    </source>
</evidence>
<feature type="binding site" evidence="10">
    <location>
        <position position="149"/>
    </location>
    <ligand>
        <name>substrate</name>
    </ligand>
</feature>
<name>F9UDI5_9GAMM</name>
<dbReference type="PATRIC" id="fig|768671.3.peg.3162"/>
<proteinExistence type="inferred from homology"/>
<feature type="binding site" evidence="10">
    <location>
        <position position="191"/>
    </location>
    <ligand>
        <name>substrate</name>
    </ligand>
</feature>
<feature type="binding site" evidence="10">
    <location>
        <position position="194"/>
    </location>
    <ligand>
        <name>substrate</name>
    </ligand>
</feature>
<feature type="binding site" evidence="10">
    <location>
        <position position="187"/>
    </location>
    <ligand>
        <name>substrate</name>
    </ligand>
</feature>
<comment type="function">
    <text evidence="10">Hydrolyzes the pyrophosphate bond of UDP-2,3-diacylglucosamine to yield 2,3-diacylglucosamine 1-phosphate (lipid X) and UMP by catalyzing the attack of water at the alpha-P atom. Involved in the biosynthesis of lipid A, a phosphorylated glycolipid that anchors the lipopolysaccharide to the outer membrane of the cell.</text>
</comment>
<keyword evidence="9 10" id="KW-0464">Manganese</keyword>
<dbReference type="GO" id="GO:0019897">
    <property type="term" value="C:extrinsic component of plasma membrane"/>
    <property type="evidence" value="ECO:0007669"/>
    <property type="project" value="UniProtKB-UniRule"/>
</dbReference>
<feature type="binding site" evidence="10">
    <location>
        <begin position="106"/>
        <end position="107"/>
    </location>
    <ligand>
        <name>substrate</name>
    </ligand>
</feature>
<feature type="binding site" evidence="10">
    <location>
        <position position="68"/>
    </location>
    <ligand>
        <name>Mn(2+)</name>
        <dbReference type="ChEBI" id="CHEBI:29035"/>
        <label>2</label>
    </ligand>
</feature>
<dbReference type="EC" id="3.6.1.54" evidence="10"/>
<keyword evidence="6 10" id="KW-0378">Hydrolase</keyword>
<comment type="catalytic activity">
    <reaction evidence="10">
        <text>UDP-2-N,3-O-bis[(3R)-3-hydroxytetradecanoyl]-alpha-D-glucosamine + H2O = 2-N,3-O-bis[(3R)-3-hydroxytetradecanoyl]-alpha-D-glucosaminyl 1-phosphate + UMP + 2 H(+)</text>
        <dbReference type="Rhea" id="RHEA:25213"/>
        <dbReference type="ChEBI" id="CHEBI:15377"/>
        <dbReference type="ChEBI" id="CHEBI:15378"/>
        <dbReference type="ChEBI" id="CHEBI:57865"/>
        <dbReference type="ChEBI" id="CHEBI:57957"/>
        <dbReference type="ChEBI" id="CHEBI:78847"/>
        <dbReference type="EC" id="3.6.1.54"/>
    </reaction>
</comment>
<evidence type="ECO:0000256" key="3">
    <source>
        <dbReference type="ARBA" id="ARBA00022519"/>
    </source>
</evidence>
<dbReference type="OrthoDB" id="9783283at2"/>
<evidence type="ECO:0000256" key="9">
    <source>
        <dbReference type="ARBA" id="ARBA00023211"/>
    </source>
</evidence>
<evidence type="ECO:0000256" key="8">
    <source>
        <dbReference type="ARBA" id="ARBA00023136"/>
    </source>
</evidence>
<dbReference type="STRING" id="768671.ThimaDRAFT_2988"/>
<feature type="binding site" evidence="10">
    <location>
        <position position="35"/>
    </location>
    <ligand>
        <name>Mn(2+)</name>
        <dbReference type="ChEBI" id="CHEBI:29035"/>
        <label>1</label>
    </ligand>
</feature>
<reference evidence="13 14" key="1">
    <citation type="submission" date="2011-06" db="EMBL/GenBank/DDBJ databases">
        <title>The draft genome of Thiocapsa marina 5811.</title>
        <authorList>
            <consortium name="US DOE Joint Genome Institute (JGI-PGF)"/>
            <person name="Lucas S."/>
            <person name="Han J."/>
            <person name="Cheng J.-F."/>
            <person name="Goodwin L."/>
            <person name="Pitluck S."/>
            <person name="Peters L."/>
            <person name="Land M.L."/>
            <person name="Hauser L."/>
            <person name="Vogl K."/>
            <person name="Liu Z."/>
            <person name="Imhoff J."/>
            <person name="Thiel V."/>
            <person name="Frigaard N.-U."/>
            <person name="Bryant D."/>
            <person name="Woyke T.J."/>
        </authorList>
    </citation>
    <scope>NUCLEOTIDE SEQUENCE [LARGE SCALE GENOMIC DNA]</scope>
    <source>
        <strain evidence="13 14">5811</strain>
    </source>
</reference>
<keyword evidence="7 10" id="KW-0443">Lipid metabolism</keyword>
<feature type="region of interest" description="Disordered" evidence="11">
    <location>
        <begin position="1"/>
        <end position="21"/>
    </location>
</feature>
<gene>
    <name evidence="10" type="primary">lpxH</name>
    <name evidence="13" type="ORF">ThimaDRAFT_2988</name>
</gene>
<dbReference type="AlphaFoldDB" id="F9UDI5"/>
<keyword evidence="1 10" id="KW-1003">Cell membrane</keyword>
<feature type="binding site" evidence="10">
    <location>
        <position position="222"/>
    </location>
    <ligand>
        <name>substrate</name>
    </ligand>
</feature>
<evidence type="ECO:0000256" key="5">
    <source>
        <dbReference type="ARBA" id="ARBA00022723"/>
    </source>
</evidence>
<dbReference type="InterPro" id="IPR029052">
    <property type="entry name" value="Metallo-depent_PP-like"/>
</dbReference>
<dbReference type="RefSeq" id="WP_007193860.1">
    <property type="nucleotide sequence ID" value="NZ_AFWV01000009.1"/>
</dbReference>
<dbReference type="GO" id="GO:0009245">
    <property type="term" value="P:lipid A biosynthetic process"/>
    <property type="evidence" value="ECO:0007669"/>
    <property type="project" value="UniProtKB-UniRule"/>
</dbReference>
<evidence type="ECO:0000313" key="13">
    <source>
        <dbReference type="EMBL" id="EGV17929.1"/>
    </source>
</evidence>
<feature type="domain" description="Calcineurin-like phosphoesterase" evidence="12">
    <location>
        <begin position="31"/>
        <end position="226"/>
    </location>
</feature>
<dbReference type="UniPathway" id="UPA00359">
    <property type="reaction ID" value="UER00480"/>
</dbReference>
<dbReference type="eggNOG" id="COG2908">
    <property type="taxonomic scope" value="Bacteria"/>
</dbReference>
<feature type="compositionally biased region" description="Low complexity" evidence="11">
    <location>
        <begin position="1"/>
        <end position="18"/>
    </location>
</feature>
<dbReference type="InterPro" id="IPR004843">
    <property type="entry name" value="Calcineurin-like_PHP"/>
</dbReference>
<dbReference type="PANTHER" id="PTHR34990:SF1">
    <property type="entry name" value="UDP-2,3-DIACYLGLUCOSAMINE HYDROLASE"/>
    <property type="match status" value="1"/>
</dbReference>
<evidence type="ECO:0000256" key="6">
    <source>
        <dbReference type="ARBA" id="ARBA00022801"/>
    </source>
</evidence>
<comment type="similarity">
    <text evidence="10">Belongs to the LpxH family.</text>
</comment>
<keyword evidence="3 10" id="KW-0997">Cell inner membrane</keyword>
<dbReference type="Pfam" id="PF00149">
    <property type="entry name" value="Metallophos"/>
    <property type="match status" value="1"/>
</dbReference>
<accession>F9UDI5</accession>
<dbReference type="PANTHER" id="PTHR34990">
    <property type="entry name" value="UDP-2,3-DIACYLGLUCOSAMINE HYDROLASE-RELATED"/>
    <property type="match status" value="1"/>
</dbReference>
<comment type="cofactor">
    <cofactor evidence="10">
        <name>Mn(2+)</name>
        <dbReference type="ChEBI" id="CHEBI:29035"/>
    </cofactor>
    <text evidence="10">Binds 2 Mn(2+) ions per subunit in a binuclear metal center.</text>
</comment>